<keyword evidence="3" id="KW-1185">Reference proteome</keyword>
<dbReference type="RefSeq" id="WP_129819452.1">
    <property type="nucleotide sequence ID" value="NZ_CP109238.1"/>
</dbReference>
<organism evidence="2 3">
    <name type="scientific">Streptomyces albidoflavus</name>
    <dbReference type="NCBI Taxonomy" id="1886"/>
    <lineage>
        <taxon>Bacteria</taxon>
        <taxon>Bacillati</taxon>
        <taxon>Actinomycetota</taxon>
        <taxon>Actinomycetes</taxon>
        <taxon>Kitasatosporales</taxon>
        <taxon>Streptomycetaceae</taxon>
        <taxon>Streptomyces</taxon>
        <taxon>Streptomyces albidoflavus group</taxon>
    </lineage>
</organism>
<evidence type="ECO:0000259" key="1">
    <source>
        <dbReference type="Pfam" id="PF04149"/>
    </source>
</evidence>
<gene>
    <name evidence="2" type="ORF">FRZ02_17775</name>
</gene>
<dbReference type="Proteomes" id="UP000318052">
    <property type="component" value="Unassembled WGS sequence"/>
</dbReference>
<dbReference type="Pfam" id="PF04149">
    <property type="entry name" value="DUF397"/>
    <property type="match status" value="1"/>
</dbReference>
<comment type="caution">
    <text evidence="2">The sequence shown here is derived from an EMBL/GenBank/DDBJ whole genome shotgun (WGS) entry which is preliminary data.</text>
</comment>
<evidence type="ECO:0000313" key="2">
    <source>
        <dbReference type="EMBL" id="TWV23202.1"/>
    </source>
</evidence>
<proteinExistence type="predicted"/>
<accession>A0ABY3GX65</accession>
<dbReference type="InterPro" id="IPR007278">
    <property type="entry name" value="DUF397"/>
</dbReference>
<protein>
    <submittedName>
        <fullName evidence="2">DUF397 domain-containing protein</fullName>
    </submittedName>
</protein>
<feature type="domain" description="DUF397" evidence="1">
    <location>
        <begin position="10"/>
        <end position="66"/>
    </location>
</feature>
<reference evidence="3" key="1">
    <citation type="journal article" date="2019" name="Microbiol. Resour. Announc.">
        <title>Draft Genomic Sequences of Streptomyces misionensis and Streptomyces albidoflavus, bacteria applied for phytopathogen biocontrol.</title>
        <authorList>
            <person name="Pylro V."/>
            <person name="Dias A."/>
            <person name="Andreote F."/>
            <person name="Varani A."/>
            <person name="Andreote C."/>
            <person name="Bernardo E."/>
            <person name="Martins T."/>
        </authorList>
    </citation>
    <scope>NUCLEOTIDE SEQUENCE [LARGE SCALE GENOMIC DNA]</scope>
    <source>
        <strain evidence="3">77</strain>
    </source>
</reference>
<dbReference type="EMBL" id="VOGX01000029">
    <property type="protein sequence ID" value="TWV23202.1"/>
    <property type="molecule type" value="Genomic_DNA"/>
</dbReference>
<name>A0ABY3GX65_9ACTN</name>
<evidence type="ECO:0000313" key="3">
    <source>
        <dbReference type="Proteomes" id="UP000318052"/>
    </source>
</evidence>
<sequence length="69" mass="7401">MNRTPLSEHRWLSSTYSGNNGGECVEWAPDHAALTGEVLVRDSKVPHGPHLALSRQSFAGLVSLAKTCG</sequence>